<dbReference type="STRING" id="1789224.BFG52_16155"/>
<dbReference type="PANTHER" id="PTHR30024">
    <property type="entry name" value="ALIPHATIC SULFONATES-BINDING PROTEIN-RELATED"/>
    <property type="match status" value="1"/>
</dbReference>
<keyword evidence="4" id="KW-1185">Reference proteome</keyword>
<reference evidence="3 4" key="1">
    <citation type="submission" date="2016-08" db="EMBL/GenBank/DDBJ databases">
        <authorList>
            <person name="Seilhamer J.J."/>
        </authorList>
    </citation>
    <scope>NUCLEOTIDE SEQUENCE [LARGE SCALE GENOMIC DNA]</scope>
    <source>
        <strain evidence="3 4">BRTC-1</strain>
    </source>
</reference>
<gene>
    <name evidence="3" type="ORF">BFG52_16155</name>
</gene>
<dbReference type="OrthoDB" id="9780180at2"/>
<dbReference type="SUPFAM" id="SSF53850">
    <property type="entry name" value="Periplasmic binding protein-like II"/>
    <property type="match status" value="1"/>
</dbReference>
<sequence>MLNIFNRKYSIILSMMFIGLVLIFLLQYKNTSKSNQTSDKDVEVIKIATPDMSFGANASSGSILIDYIYLNKLLEKEFEKDNIKIEWRFFKGAGPAINEALVNNQLDFSFLGDFAAIIGKANKIDTRLLLASGRKIHGYLAVLPDHGYTDLAALKGKRIAVWQGTAAQLSFNQVLDYYGYTEKDFRLINLDFSAMNSALVAKRIDAAWGALPMVALQQKGLVDIPISSADTKSSLGTTQSAFIGRSEFIEQHPELVQRIINIIVQASHHVSLAQHRDAVIHLVANNANYPEDLYRLGFKDITLNEVYSPLLDDYYLNHFKVGIQSAFKIQLIKSDFNVDQWAEPRFVNKSIQQLNYKDVWKAQ</sequence>
<dbReference type="EMBL" id="CP016895">
    <property type="protein sequence ID" value="AOA60045.1"/>
    <property type="molecule type" value="Genomic_DNA"/>
</dbReference>
<evidence type="ECO:0000313" key="3">
    <source>
        <dbReference type="EMBL" id="AOA60045.1"/>
    </source>
</evidence>
<feature type="domain" description="SsuA/THI5-like" evidence="2">
    <location>
        <begin position="106"/>
        <end position="266"/>
    </location>
</feature>
<dbReference type="Pfam" id="PF09084">
    <property type="entry name" value="NMT1"/>
    <property type="match status" value="1"/>
</dbReference>
<dbReference type="Proteomes" id="UP000093391">
    <property type="component" value="Chromosome"/>
</dbReference>
<feature type="transmembrane region" description="Helical" evidence="1">
    <location>
        <begin position="9"/>
        <end position="28"/>
    </location>
</feature>
<dbReference type="PANTHER" id="PTHR30024:SF21">
    <property type="entry name" value="ABC TRANSPORTER SUBSTRATE-BINDING PROTEIN"/>
    <property type="match status" value="1"/>
</dbReference>
<accession>A0A1B2M4A7</accession>
<evidence type="ECO:0000259" key="2">
    <source>
        <dbReference type="Pfam" id="PF09084"/>
    </source>
</evidence>
<name>A0A1B2M4A7_9GAMM</name>
<keyword evidence="1" id="KW-1133">Transmembrane helix</keyword>
<keyword evidence="1" id="KW-0812">Transmembrane</keyword>
<evidence type="ECO:0000256" key="1">
    <source>
        <dbReference type="SAM" id="Phobius"/>
    </source>
</evidence>
<protein>
    <submittedName>
        <fullName evidence="3">Sulfate ester-binding protein</fullName>
    </submittedName>
</protein>
<dbReference type="Gene3D" id="3.40.190.10">
    <property type="entry name" value="Periplasmic binding protein-like II"/>
    <property type="match status" value="2"/>
</dbReference>
<organism evidence="3 4">
    <name type="scientific">Acinetobacter larvae</name>
    <dbReference type="NCBI Taxonomy" id="1789224"/>
    <lineage>
        <taxon>Bacteria</taxon>
        <taxon>Pseudomonadati</taxon>
        <taxon>Pseudomonadota</taxon>
        <taxon>Gammaproteobacteria</taxon>
        <taxon>Moraxellales</taxon>
        <taxon>Moraxellaceae</taxon>
        <taxon>Acinetobacter</taxon>
    </lineage>
</organism>
<evidence type="ECO:0000313" key="4">
    <source>
        <dbReference type="Proteomes" id="UP000093391"/>
    </source>
</evidence>
<keyword evidence="1" id="KW-0472">Membrane</keyword>
<proteinExistence type="predicted"/>
<dbReference type="KEGG" id="ala:BFG52_16155"/>
<dbReference type="InterPro" id="IPR015168">
    <property type="entry name" value="SsuA/THI5"/>
</dbReference>
<dbReference type="AlphaFoldDB" id="A0A1B2M4A7"/>